<dbReference type="PANTHER" id="PTHR31550">
    <property type="entry name" value="ANKYRIN REPEAT PROTEIN-RELATED-RELATED"/>
    <property type="match status" value="1"/>
</dbReference>
<dbReference type="HOGENOM" id="CLU_323008_0_0_1"/>
<sequence>MDYNKVSNIFNNLLIKNLNNNYSFNNNINNINNLKDKIELTEELICDFKVINIQEILKINKDLLKEKVKRNQLLDFKVNNEESIDNCGFGVGGRVNNYFELIFNNFKDEIMDIEFYKNLFKNYSKYFLPSIFYTANYLLRCDCVVGLNVLIEHFLFKIPINLYPKSIEFGSINISNYLVKEYKCKLTLEEQNNIWSLLLNKPYKNEIILKNLNKSFHYLASINTILPTIPIKFVIDFPIKSKCLDFIIDTCFSISYIINSLKSLQFSYTSKDSTENQIKLLSIIEIEQIRNKFSSVELETLVEDLDNSKYSIKLLVKMACYFTSSTYRDENFTFYNLKFENKFDIQNYTEHQLIESSILSCNYGILSKLYEFHLNENENDKNSIFLNIPNEYITNDPKQIFRYSLPLSNDLKRQKMFIECSINDYCNNKLNNNRKFPINHLIKIILLFNNPTLVQYMLDLIIKFKPIIPKIKNKTIISWIQSTQVFDLLFQQKQEPLIIKDFKFKHLLLPRKDMNLIDSNQHVFNKNKIKDQEFLEKLKKDKTLNILLNHYKENYNQDYKNGVLNLKVSPFMFGSSFIFDNNNNDNFNDFKSLLIEYEFWRKHLLGEHDYKGKIIKDGPRLLSTSQFIKILSITPENQNYTCLDSIETLDWLIKNKPDDLNNQRCITNQLLLFTHSYHSGTLKETKIEFERYHGNYFLNFILASGLLESIIKNADIESLNIIIDIFNEVKSPTSIKSPISISLSVTNLENGEKTHYYENEQNNQLKQIIKDIKLQIFKFIGSSNRADILEYLITCHSNLFSPISNYQSLYQTGFDNSFTSIWCNIEVSEYILNTLKYNCFSLSDPSNIERLFKKSKNNNSPPFTHMYEKFNSKINFKII</sequence>
<organism evidence="1 2">
    <name type="scientific">Dictyostelium discoideum</name>
    <name type="common">Social amoeba</name>
    <dbReference type="NCBI Taxonomy" id="44689"/>
    <lineage>
        <taxon>Eukaryota</taxon>
        <taxon>Amoebozoa</taxon>
        <taxon>Evosea</taxon>
        <taxon>Eumycetozoa</taxon>
        <taxon>Dictyostelia</taxon>
        <taxon>Dictyosteliales</taxon>
        <taxon>Dictyosteliaceae</taxon>
        <taxon>Dictyostelium</taxon>
    </lineage>
</organism>
<dbReference type="GeneID" id="8621353"/>
<dbReference type="dictyBase" id="DDB_G0278611"/>
<gene>
    <name evidence="1" type="ORF">DDB_G0278611</name>
</gene>
<dbReference type="EMBL" id="AAFI02000023">
    <property type="protein sequence ID" value="EAL68478.1"/>
    <property type="molecule type" value="Genomic_DNA"/>
</dbReference>
<proteinExistence type="predicted"/>
<dbReference type="KEGG" id="ddi:DDB_G0278611"/>
<name>Q54YQ7_DICDI</name>
<dbReference type="VEuPathDB" id="AmoebaDB:DDB_G0278611"/>
<reference evidence="1 2" key="1">
    <citation type="journal article" date="2005" name="Nature">
        <title>The genome of the social amoeba Dictyostelium discoideum.</title>
        <authorList>
            <consortium name="The Dictyostelium discoideum Sequencing Consortium"/>
            <person name="Eichinger L."/>
            <person name="Pachebat J.A."/>
            <person name="Glockner G."/>
            <person name="Rajandream M.A."/>
            <person name="Sucgang R."/>
            <person name="Berriman M."/>
            <person name="Song J."/>
            <person name="Olsen R."/>
            <person name="Szafranski K."/>
            <person name="Xu Q."/>
            <person name="Tunggal B."/>
            <person name="Kummerfeld S."/>
            <person name="Madera M."/>
            <person name="Konfortov B.A."/>
            <person name="Rivero F."/>
            <person name="Bankier A.T."/>
            <person name="Lehmann R."/>
            <person name="Hamlin N."/>
            <person name="Davies R."/>
            <person name="Gaudet P."/>
            <person name="Fey P."/>
            <person name="Pilcher K."/>
            <person name="Chen G."/>
            <person name="Saunders D."/>
            <person name="Sodergren E."/>
            <person name="Davis P."/>
            <person name="Kerhornou A."/>
            <person name="Nie X."/>
            <person name="Hall N."/>
            <person name="Anjard C."/>
            <person name="Hemphill L."/>
            <person name="Bason N."/>
            <person name="Farbrother P."/>
            <person name="Desany B."/>
            <person name="Just E."/>
            <person name="Morio T."/>
            <person name="Rost R."/>
            <person name="Churcher C."/>
            <person name="Cooper J."/>
            <person name="Haydock S."/>
            <person name="van Driessche N."/>
            <person name="Cronin A."/>
            <person name="Goodhead I."/>
            <person name="Muzny D."/>
            <person name="Mourier T."/>
            <person name="Pain A."/>
            <person name="Lu M."/>
            <person name="Harper D."/>
            <person name="Lindsay R."/>
            <person name="Hauser H."/>
            <person name="James K."/>
            <person name="Quiles M."/>
            <person name="Madan Babu M."/>
            <person name="Saito T."/>
            <person name="Buchrieser C."/>
            <person name="Wardroper A."/>
            <person name="Felder M."/>
            <person name="Thangavelu M."/>
            <person name="Johnson D."/>
            <person name="Knights A."/>
            <person name="Loulseged H."/>
            <person name="Mungall K."/>
            <person name="Oliver K."/>
            <person name="Price C."/>
            <person name="Quail M.A."/>
            <person name="Urushihara H."/>
            <person name="Hernandez J."/>
            <person name="Rabbinowitsch E."/>
            <person name="Steffen D."/>
            <person name="Sanders M."/>
            <person name="Ma J."/>
            <person name="Kohara Y."/>
            <person name="Sharp S."/>
            <person name="Simmonds M."/>
            <person name="Spiegler S."/>
            <person name="Tivey A."/>
            <person name="Sugano S."/>
            <person name="White B."/>
            <person name="Walker D."/>
            <person name="Woodward J."/>
            <person name="Winckler T."/>
            <person name="Tanaka Y."/>
            <person name="Shaulsky G."/>
            <person name="Schleicher M."/>
            <person name="Weinstock G."/>
            <person name="Rosenthal A."/>
            <person name="Cox E.C."/>
            <person name="Chisholm R.L."/>
            <person name="Gibbs R."/>
            <person name="Loomis W.F."/>
            <person name="Platzer M."/>
            <person name="Kay R.R."/>
            <person name="Williams J."/>
            <person name="Dear P.H."/>
            <person name="Noegel A.A."/>
            <person name="Barrell B."/>
            <person name="Kuspa A."/>
        </authorList>
    </citation>
    <scope>NUCLEOTIDE SEQUENCE [LARGE SCALE GENOMIC DNA]</scope>
    <source>
        <strain evidence="1 2">AX4</strain>
    </source>
</reference>
<dbReference type="InParanoid" id="Q54YQ7"/>
<dbReference type="PaxDb" id="44689-DDB0218060"/>
<dbReference type="AlphaFoldDB" id="Q54YQ7"/>
<keyword evidence="2" id="KW-1185">Reference proteome</keyword>
<protein>
    <submittedName>
        <fullName evidence="1">Uncharacterized protein</fullName>
    </submittedName>
</protein>
<dbReference type="RefSeq" id="XP_642145.1">
    <property type="nucleotide sequence ID" value="XM_637053.1"/>
</dbReference>
<dbReference type="Proteomes" id="UP000002195">
    <property type="component" value="Unassembled WGS sequence"/>
</dbReference>
<dbReference type="PANTHER" id="PTHR31550:SF2">
    <property type="entry name" value="ANKYRIN REPEAT PROTEIN-RELATED"/>
    <property type="match status" value="1"/>
</dbReference>
<evidence type="ECO:0000313" key="2">
    <source>
        <dbReference type="Proteomes" id="UP000002195"/>
    </source>
</evidence>
<dbReference type="PhylomeDB" id="Q54YQ7"/>
<comment type="caution">
    <text evidence="1">The sequence shown here is derived from an EMBL/GenBank/DDBJ whole genome shotgun (WGS) entry which is preliminary data.</text>
</comment>
<evidence type="ECO:0000313" key="1">
    <source>
        <dbReference type="EMBL" id="EAL68478.1"/>
    </source>
</evidence>
<accession>Q54YQ7</accession>